<proteinExistence type="predicted"/>
<keyword evidence="2" id="KW-1185">Reference proteome</keyword>
<reference evidence="1" key="1">
    <citation type="journal article" date="2023" name="IMA Fungus">
        <title>Comparative genomic study of the Penicillium genus elucidates a diverse pangenome and 15 lateral gene transfer events.</title>
        <authorList>
            <person name="Petersen C."/>
            <person name="Sorensen T."/>
            <person name="Nielsen M.R."/>
            <person name="Sondergaard T.E."/>
            <person name="Sorensen J.L."/>
            <person name="Fitzpatrick D.A."/>
            <person name="Frisvad J.C."/>
            <person name="Nielsen K.L."/>
        </authorList>
    </citation>
    <scope>NUCLEOTIDE SEQUENCE</scope>
    <source>
        <strain evidence="1">IBT 17514</strain>
    </source>
</reference>
<organism evidence="1 2">
    <name type="scientific">Penicillium malachiteum</name>
    <dbReference type="NCBI Taxonomy" id="1324776"/>
    <lineage>
        <taxon>Eukaryota</taxon>
        <taxon>Fungi</taxon>
        <taxon>Dikarya</taxon>
        <taxon>Ascomycota</taxon>
        <taxon>Pezizomycotina</taxon>
        <taxon>Eurotiomycetes</taxon>
        <taxon>Eurotiomycetidae</taxon>
        <taxon>Eurotiales</taxon>
        <taxon>Aspergillaceae</taxon>
        <taxon>Penicillium</taxon>
    </lineage>
</organism>
<dbReference type="AlphaFoldDB" id="A0AAD6HJJ8"/>
<sequence>MHVVQDDDQSNQRPGYFLQQLNYNPFKFEAAAVGSSFGWACLTQRGVGPVVILDAGVVQR</sequence>
<name>A0AAD6HJJ8_9EURO</name>
<evidence type="ECO:0000313" key="1">
    <source>
        <dbReference type="EMBL" id="KAJ5720030.1"/>
    </source>
</evidence>
<comment type="caution">
    <text evidence="1">The sequence shown here is derived from an EMBL/GenBank/DDBJ whole genome shotgun (WGS) entry which is preliminary data.</text>
</comment>
<accession>A0AAD6HJJ8</accession>
<protein>
    <submittedName>
        <fullName evidence="1">Uncharacterized protein</fullName>
    </submittedName>
</protein>
<dbReference type="Proteomes" id="UP001215712">
    <property type="component" value="Unassembled WGS sequence"/>
</dbReference>
<evidence type="ECO:0000313" key="2">
    <source>
        <dbReference type="Proteomes" id="UP001215712"/>
    </source>
</evidence>
<reference evidence="1" key="2">
    <citation type="submission" date="2023-01" db="EMBL/GenBank/DDBJ databases">
        <authorList>
            <person name="Petersen C."/>
        </authorList>
    </citation>
    <scope>NUCLEOTIDE SEQUENCE</scope>
    <source>
        <strain evidence="1">IBT 17514</strain>
    </source>
</reference>
<dbReference type="EMBL" id="JAQJAN010000009">
    <property type="protein sequence ID" value="KAJ5720030.1"/>
    <property type="molecule type" value="Genomic_DNA"/>
</dbReference>
<gene>
    <name evidence="1" type="ORF">N7493_006908</name>
</gene>